<dbReference type="EMBL" id="JBITYG010000003">
    <property type="protein sequence ID" value="MFI9101584.1"/>
    <property type="molecule type" value="Genomic_DNA"/>
</dbReference>
<sequence length="191" mass="20833">MNIHPQLVRGAAEAARIARTITPEHLGAPTPCPEFDARTLINHWVLYTSHGLEHRALRTTLPEELTEHDFTADPEWAEAYAAQLDGALAAWARPEAWEGGIDMGGAEMPAADIAAMLLLELVLHGWDVAKTVGQEFRTDDETAAVVLAAVEQQAEMYRQYKGFAEPVALTGTATDLERALALSGRDPHWSA</sequence>
<evidence type="ECO:0000313" key="2">
    <source>
        <dbReference type="EMBL" id="MFI9101584.1"/>
    </source>
</evidence>
<dbReference type="InterPro" id="IPR024344">
    <property type="entry name" value="MDMPI_metal-binding"/>
</dbReference>
<keyword evidence="3" id="KW-1185">Reference proteome</keyword>
<dbReference type="Gene3D" id="1.20.120.450">
    <property type="entry name" value="dinb family like domain"/>
    <property type="match status" value="1"/>
</dbReference>
<gene>
    <name evidence="2" type="ORF">ACIGXA_13775</name>
</gene>
<dbReference type="InterPro" id="IPR017517">
    <property type="entry name" value="Maleyloyr_isom"/>
</dbReference>
<name>A0ABW8C576_9ACTN</name>
<dbReference type="SUPFAM" id="SSF109854">
    <property type="entry name" value="DinB/YfiT-like putative metalloenzymes"/>
    <property type="match status" value="1"/>
</dbReference>
<evidence type="ECO:0000313" key="3">
    <source>
        <dbReference type="Proteomes" id="UP001614394"/>
    </source>
</evidence>
<protein>
    <submittedName>
        <fullName evidence="2">TIGR03086 family metal-binding protein</fullName>
    </submittedName>
</protein>
<accession>A0ABW8C576</accession>
<feature type="domain" description="Mycothiol-dependent maleylpyruvate isomerase metal-binding" evidence="1">
    <location>
        <begin position="10"/>
        <end position="129"/>
    </location>
</feature>
<dbReference type="RefSeq" id="WP_399648167.1">
    <property type="nucleotide sequence ID" value="NZ_JBITYG010000003.1"/>
</dbReference>
<dbReference type="NCBIfam" id="TIGR03086">
    <property type="entry name" value="TIGR03086 family metal-binding protein"/>
    <property type="match status" value="1"/>
</dbReference>
<comment type="caution">
    <text evidence="2">The sequence shown here is derived from an EMBL/GenBank/DDBJ whole genome shotgun (WGS) entry which is preliminary data.</text>
</comment>
<dbReference type="InterPro" id="IPR034660">
    <property type="entry name" value="DinB/YfiT-like"/>
</dbReference>
<proteinExistence type="predicted"/>
<dbReference type="Pfam" id="PF11716">
    <property type="entry name" value="MDMPI_N"/>
    <property type="match status" value="1"/>
</dbReference>
<dbReference type="InterPro" id="IPR017520">
    <property type="entry name" value="CHP03086"/>
</dbReference>
<organism evidence="2 3">
    <name type="scientific">Streptomyces fildesensis</name>
    <dbReference type="NCBI Taxonomy" id="375757"/>
    <lineage>
        <taxon>Bacteria</taxon>
        <taxon>Bacillati</taxon>
        <taxon>Actinomycetota</taxon>
        <taxon>Actinomycetes</taxon>
        <taxon>Kitasatosporales</taxon>
        <taxon>Streptomycetaceae</taxon>
        <taxon>Streptomyces</taxon>
    </lineage>
</organism>
<dbReference type="Proteomes" id="UP001614394">
    <property type="component" value="Unassembled WGS sequence"/>
</dbReference>
<reference evidence="2 3" key="1">
    <citation type="submission" date="2024-10" db="EMBL/GenBank/DDBJ databases">
        <title>The Natural Products Discovery Center: Release of the First 8490 Sequenced Strains for Exploring Actinobacteria Biosynthetic Diversity.</title>
        <authorList>
            <person name="Kalkreuter E."/>
            <person name="Kautsar S.A."/>
            <person name="Yang D."/>
            <person name="Bader C.D."/>
            <person name="Teijaro C.N."/>
            <person name="Fluegel L."/>
            <person name="Davis C.M."/>
            <person name="Simpson J.R."/>
            <person name="Lauterbach L."/>
            <person name="Steele A.D."/>
            <person name="Gui C."/>
            <person name="Meng S."/>
            <person name="Li G."/>
            <person name="Viehrig K."/>
            <person name="Ye F."/>
            <person name="Su P."/>
            <person name="Kiefer A.F."/>
            <person name="Nichols A."/>
            <person name="Cepeda A.J."/>
            <person name="Yan W."/>
            <person name="Fan B."/>
            <person name="Jiang Y."/>
            <person name="Adhikari A."/>
            <person name="Zheng C.-J."/>
            <person name="Schuster L."/>
            <person name="Cowan T.M."/>
            <person name="Smanski M.J."/>
            <person name="Chevrette M.G."/>
            <person name="De Carvalho L.P.S."/>
            <person name="Shen B."/>
        </authorList>
    </citation>
    <scope>NUCLEOTIDE SEQUENCE [LARGE SCALE GENOMIC DNA]</scope>
    <source>
        <strain evidence="2 3">NPDC053399</strain>
    </source>
</reference>
<evidence type="ECO:0000259" key="1">
    <source>
        <dbReference type="Pfam" id="PF11716"/>
    </source>
</evidence>
<dbReference type="NCBIfam" id="TIGR03083">
    <property type="entry name" value="maleylpyruvate isomerase family mycothiol-dependent enzyme"/>
    <property type="match status" value="1"/>
</dbReference>